<dbReference type="AlphaFoldDB" id="A0AAV0BF60"/>
<dbReference type="Proteomes" id="UP001153365">
    <property type="component" value="Unassembled WGS sequence"/>
</dbReference>
<name>A0AAV0BF60_PHAPC</name>
<accession>A0AAV0BF60</accession>
<dbReference type="EMBL" id="CALTRL010005757">
    <property type="protein sequence ID" value="CAH7685902.1"/>
    <property type="molecule type" value="Genomic_DNA"/>
</dbReference>
<gene>
    <name evidence="2" type="ORF">PPACK8108_LOCUS20498</name>
</gene>
<evidence type="ECO:0000313" key="2">
    <source>
        <dbReference type="EMBL" id="CAH7685902.1"/>
    </source>
</evidence>
<sequence length="659" mass="75725">KGMSSEGTVVIETRINVSDFKNIIKCSYKTIGGIKKVKWKTLRPKASMVIISVEDYQMISSAYLSVIVDSIITLQNQDFTQLNTHSPAINCFPTISDCLAKTIDVLKNFLIQNGSKASRQENTVSVGVESIMMLTKDVDKMKRIWLTVLPIYKKYFVKINFWNYSSKEQWGGIAAKTQELIILGKSALSKLIIPDEQSYKGKIRKLELDEDKSEKRSKLDTCYLGGATEENMLGTQLLEIRKNFSFINSNPKKFQSFKIRPMSNFPYIVVSRMDLALVSTDYLPSLRNQIISLRDCFELRNFSCLSGKVYNSRLIVKHPELIDAQLKKIFGGLNSLIYHSEARDITVTDQVIIHRSQVRSTALEVTDIQTQWLFLSNHYDKLLSTINTDSMGQLTISDSIWDCTVLKVSEILEKIDLAIKHITCFDEVEFEKRYRFIGHRFGDMIKINIKCIKSIVDEKNNDVVKTSSCDDPGNINGESGSDNGGGGIKRKDGLEYEEHCEDLEECHKVNFLKSWNEVLILLESIIFKISQKKNPMKATTNLNRSQIILLGYEFQLWALDYKVTWDGDGWGVSSHVDFVETISELLKLIGLIRDTFFVKNTEIERTYKIDERLSFDEYIGEIEVDLNDEDQVWIRSWLDKIIRAVEKVYLADKLYWDKH</sequence>
<evidence type="ECO:0000256" key="1">
    <source>
        <dbReference type="SAM" id="MobiDB-lite"/>
    </source>
</evidence>
<keyword evidence="3" id="KW-1185">Reference proteome</keyword>
<comment type="caution">
    <text evidence="2">The sequence shown here is derived from an EMBL/GenBank/DDBJ whole genome shotgun (WGS) entry which is preliminary data.</text>
</comment>
<feature type="non-terminal residue" evidence="2">
    <location>
        <position position="1"/>
    </location>
</feature>
<organism evidence="2 3">
    <name type="scientific">Phakopsora pachyrhizi</name>
    <name type="common">Asian soybean rust disease fungus</name>
    <dbReference type="NCBI Taxonomy" id="170000"/>
    <lineage>
        <taxon>Eukaryota</taxon>
        <taxon>Fungi</taxon>
        <taxon>Dikarya</taxon>
        <taxon>Basidiomycota</taxon>
        <taxon>Pucciniomycotina</taxon>
        <taxon>Pucciniomycetes</taxon>
        <taxon>Pucciniales</taxon>
        <taxon>Phakopsoraceae</taxon>
        <taxon>Phakopsora</taxon>
    </lineage>
</organism>
<proteinExistence type="predicted"/>
<protein>
    <submittedName>
        <fullName evidence="2">Expressed protein</fullName>
    </submittedName>
</protein>
<evidence type="ECO:0000313" key="3">
    <source>
        <dbReference type="Proteomes" id="UP001153365"/>
    </source>
</evidence>
<reference evidence="2" key="1">
    <citation type="submission" date="2022-06" db="EMBL/GenBank/DDBJ databases">
        <authorList>
            <consortium name="SYNGENTA / RWTH Aachen University"/>
        </authorList>
    </citation>
    <scope>NUCLEOTIDE SEQUENCE</scope>
</reference>
<feature type="region of interest" description="Disordered" evidence="1">
    <location>
        <begin position="467"/>
        <end position="488"/>
    </location>
</feature>